<gene>
    <name evidence="1" type="ORF">DFQ14_101674</name>
</gene>
<name>A0A368W291_9ACTN</name>
<organism evidence="1 2">
    <name type="scientific">Halopolyspora algeriensis</name>
    <dbReference type="NCBI Taxonomy" id="1500506"/>
    <lineage>
        <taxon>Bacteria</taxon>
        <taxon>Bacillati</taxon>
        <taxon>Actinomycetota</taxon>
        <taxon>Actinomycetes</taxon>
        <taxon>Actinomycetes incertae sedis</taxon>
        <taxon>Halopolyspora</taxon>
    </lineage>
</organism>
<dbReference type="InterPro" id="IPR027417">
    <property type="entry name" value="P-loop_NTPase"/>
</dbReference>
<dbReference type="SUPFAM" id="SSF52540">
    <property type="entry name" value="P-loop containing nucleoside triphosphate hydrolases"/>
    <property type="match status" value="1"/>
</dbReference>
<reference evidence="1 2" key="1">
    <citation type="submission" date="2018-07" db="EMBL/GenBank/DDBJ databases">
        <title>Genomic Encyclopedia of Type Strains, Phase III (KMG-III): the genomes of soil and plant-associated and newly described type strains.</title>
        <authorList>
            <person name="Whitman W."/>
        </authorList>
    </citation>
    <scope>NUCLEOTIDE SEQUENCE [LARGE SCALE GENOMIC DNA]</scope>
    <source>
        <strain evidence="1 2">CECT 8575</strain>
    </source>
</reference>
<keyword evidence="2" id="KW-1185">Reference proteome</keyword>
<dbReference type="Proteomes" id="UP000253495">
    <property type="component" value="Unassembled WGS sequence"/>
</dbReference>
<sequence length="402" mass="45019">MCPESTPKRPRVYLHVGAPKTGTTFLQGVLWKNLDALKQQGVWLPGAHPEDHFRAGYDLRGLVQDADDPRDRWAGAWDAMAAEIRDSDSDVVVMSDERLAACTAEEVDRAVASLAPAEVHVIYTTRGLAELFPAEWQEHIKDHDTRTFDTWLGDVTAGKEKGEEWFWQVHDVADVLRRWGSAVPADRLHVLTLPPAGSPPNLLWERFTSVLGIDSDGVDTDVRANASLGAEGAEVLRRINEALPGFPVWHRVLLTREVLAHRILASRKNKTRITLPADWAHWVQEYTDRVVTDLKSRDFHIVGDLNELMPGDNAFEQAEGANPSDVLDAATDSIAGLLVHLSGMQDRDALLARAEEAERLVREHRQLAPIDRIKRTVVELGEQWKPVRAMLGAWRKAKSLRK</sequence>
<evidence type="ECO:0000313" key="2">
    <source>
        <dbReference type="Proteomes" id="UP000253495"/>
    </source>
</evidence>
<comment type="caution">
    <text evidence="1">The sequence shown here is derived from an EMBL/GenBank/DDBJ whole genome shotgun (WGS) entry which is preliminary data.</text>
</comment>
<accession>A0A368W291</accession>
<dbReference type="AlphaFoldDB" id="A0A368W291"/>
<evidence type="ECO:0000313" key="1">
    <source>
        <dbReference type="EMBL" id="RCW47324.1"/>
    </source>
</evidence>
<dbReference type="Gene3D" id="3.40.50.300">
    <property type="entry name" value="P-loop containing nucleotide triphosphate hydrolases"/>
    <property type="match status" value="1"/>
</dbReference>
<evidence type="ECO:0008006" key="3">
    <source>
        <dbReference type="Google" id="ProtNLM"/>
    </source>
</evidence>
<protein>
    <recommendedName>
        <fullName evidence="3">Sulfotransferase family protein</fullName>
    </recommendedName>
</protein>
<dbReference type="EMBL" id="QPJC01000001">
    <property type="protein sequence ID" value="RCW47324.1"/>
    <property type="molecule type" value="Genomic_DNA"/>
</dbReference>
<proteinExistence type="predicted"/>